<dbReference type="EMBL" id="LAZR01068847">
    <property type="protein sequence ID" value="KKK48871.1"/>
    <property type="molecule type" value="Genomic_DNA"/>
</dbReference>
<protein>
    <submittedName>
        <fullName evidence="1">Uncharacterized protein</fullName>
    </submittedName>
</protein>
<feature type="non-terminal residue" evidence="1">
    <location>
        <position position="1"/>
    </location>
</feature>
<name>A0A0F8YLC1_9ZZZZ</name>
<proteinExistence type="predicted"/>
<organism evidence="1">
    <name type="scientific">marine sediment metagenome</name>
    <dbReference type="NCBI Taxonomy" id="412755"/>
    <lineage>
        <taxon>unclassified sequences</taxon>
        <taxon>metagenomes</taxon>
        <taxon>ecological metagenomes</taxon>
    </lineage>
</organism>
<comment type="caution">
    <text evidence="1">The sequence shown here is derived from an EMBL/GenBank/DDBJ whole genome shotgun (WGS) entry which is preliminary data.</text>
</comment>
<sequence>RMAVREVFSPEVRERFGQDEDFPEEFAKFAAQQGISDEWARNYWAAHWALPSPAQGFEMLHRKVIEPEDLDVLLRALDVMPFWRDKLVSIAFSPLTRVDLRRMHALGLLTDAQLQTRYEALGFNAADAALMVAFTLAFNASDGDLPDELEGLTRSSILGLFDDGILERDDAIALLLGMGIGSDAAELFVDQREIKAQREERIALIESIVALAGGGNISLPQAQDSLAQIGLTVVETARAVQRILSQRDSRDRLPSIADLRKMLAEDIIDDDVFLDTLKASGFDDVWAAREFRLITGKEV</sequence>
<evidence type="ECO:0000313" key="1">
    <source>
        <dbReference type="EMBL" id="KKK48871.1"/>
    </source>
</evidence>
<reference evidence="1" key="1">
    <citation type="journal article" date="2015" name="Nature">
        <title>Complex archaea that bridge the gap between prokaryotes and eukaryotes.</title>
        <authorList>
            <person name="Spang A."/>
            <person name="Saw J.H."/>
            <person name="Jorgensen S.L."/>
            <person name="Zaremba-Niedzwiedzka K."/>
            <person name="Martijn J."/>
            <person name="Lind A.E."/>
            <person name="van Eijk R."/>
            <person name="Schleper C."/>
            <person name="Guy L."/>
            <person name="Ettema T.J."/>
        </authorList>
    </citation>
    <scope>NUCLEOTIDE SEQUENCE</scope>
</reference>
<gene>
    <name evidence="1" type="ORF">LCGC14_3140760</name>
</gene>
<accession>A0A0F8YLC1</accession>
<dbReference type="AlphaFoldDB" id="A0A0F8YLC1"/>